<keyword evidence="2" id="KW-0808">Transferase</keyword>
<protein>
    <submittedName>
        <fullName evidence="2">CheR family methyltransferase</fullName>
    </submittedName>
</protein>
<dbReference type="InterPro" id="IPR000780">
    <property type="entry name" value="CheR_MeTrfase"/>
</dbReference>
<dbReference type="GO" id="GO:0032259">
    <property type="term" value="P:methylation"/>
    <property type="evidence" value="ECO:0007669"/>
    <property type="project" value="UniProtKB-KW"/>
</dbReference>
<dbReference type="KEGG" id="mmav:RE476_06300"/>
<proteinExistence type="predicted"/>
<evidence type="ECO:0000313" key="3">
    <source>
        <dbReference type="Proteomes" id="UP001183006"/>
    </source>
</evidence>
<dbReference type="PANTHER" id="PTHR24422">
    <property type="entry name" value="CHEMOTAXIS PROTEIN METHYLTRANSFERASE"/>
    <property type="match status" value="1"/>
</dbReference>
<evidence type="ECO:0000313" key="2">
    <source>
        <dbReference type="EMBL" id="WMW21029.1"/>
    </source>
</evidence>
<dbReference type="InterPro" id="IPR050903">
    <property type="entry name" value="Bact_Chemotaxis_MeTrfase"/>
</dbReference>
<organism evidence="2 3">
    <name type="scientific">Methanolobus mangrovi</name>
    <dbReference type="NCBI Taxonomy" id="3072977"/>
    <lineage>
        <taxon>Archaea</taxon>
        <taxon>Methanobacteriati</taxon>
        <taxon>Methanobacteriota</taxon>
        <taxon>Stenosarchaea group</taxon>
        <taxon>Methanomicrobia</taxon>
        <taxon>Methanosarcinales</taxon>
        <taxon>Methanosarcinaceae</taxon>
        <taxon>Methanolobus</taxon>
    </lineage>
</organism>
<name>A0AA51UD73_9EURY</name>
<dbReference type="Proteomes" id="UP001183006">
    <property type="component" value="Chromosome"/>
</dbReference>
<dbReference type="Gene3D" id="3.40.50.150">
    <property type="entry name" value="Vaccinia Virus protein VP39"/>
    <property type="match status" value="1"/>
</dbReference>
<dbReference type="InterPro" id="IPR022642">
    <property type="entry name" value="CheR_C"/>
</dbReference>
<keyword evidence="3" id="KW-1185">Reference proteome</keyword>
<accession>A0AA51UD73</accession>
<reference evidence="2" key="1">
    <citation type="submission" date="2023-08" db="EMBL/GenBank/DDBJ databases">
        <title>Methanolobus mangrovi sp. nov. and Methanolobus sediminis sp. nov, two novel methylotrophic methanogens isolated from mangrove sediments in China.</title>
        <authorList>
            <person name="Zhou J."/>
        </authorList>
    </citation>
    <scope>NUCLEOTIDE SEQUENCE</scope>
    <source>
        <strain evidence="2">FTZ2</strain>
    </source>
</reference>
<gene>
    <name evidence="2" type="ORF">RE476_06300</name>
</gene>
<dbReference type="PRINTS" id="PR00996">
    <property type="entry name" value="CHERMTFRASE"/>
</dbReference>
<sequence length="201" mass="23687">MAIAFTYFFRDMQTLEMIRDYVIPELRSRRYIHIWDAGCAMGPEPYSLAIVLRENMGMTFRNVKIHATDIDNSNLFGDIIKKGIYPREMVQRIPEPIFNKYFSPADEPDHFRISDEIRRSVEFTKNDLLNLKPIRTGLNLILCKNVLLHFKEEERIEVLKMFHDSLEGGYFATEQTQKIPLEMQEYFEPVVANAQLYRKVG</sequence>
<evidence type="ECO:0000259" key="1">
    <source>
        <dbReference type="PROSITE" id="PS50123"/>
    </source>
</evidence>
<dbReference type="GeneID" id="84229735"/>
<keyword evidence="2" id="KW-0489">Methyltransferase</keyword>
<dbReference type="Pfam" id="PF01739">
    <property type="entry name" value="CheR"/>
    <property type="match status" value="1"/>
</dbReference>
<dbReference type="PANTHER" id="PTHR24422:SF10">
    <property type="entry name" value="CHEMOTAXIS PROTEIN METHYLTRANSFERASE 2"/>
    <property type="match status" value="1"/>
</dbReference>
<dbReference type="RefSeq" id="WP_309306806.1">
    <property type="nucleotide sequence ID" value="NZ_CP133594.1"/>
</dbReference>
<dbReference type="GO" id="GO:0008757">
    <property type="term" value="F:S-adenosylmethionine-dependent methyltransferase activity"/>
    <property type="evidence" value="ECO:0007669"/>
    <property type="project" value="InterPro"/>
</dbReference>
<feature type="domain" description="CheR-type methyltransferase" evidence="1">
    <location>
        <begin position="1"/>
        <end position="169"/>
    </location>
</feature>
<dbReference type="SUPFAM" id="SSF53335">
    <property type="entry name" value="S-adenosyl-L-methionine-dependent methyltransferases"/>
    <property type="match status" value="1"/>
</dbReference>
<dbReference type="InterPro" id="IPR029063">
    <property type="entry name" value="SAM-dependent_MTases_sf"/>
</dbReference>
<dbReference type="EMBL" id="CP133594">
    <property type="protein sequence ID" value="WMW21029.1"/>
    <property type="molecule type" value="Genomic_DNA"/>
</dbReference>
<dbReference type="SMART" id="SM00138">
    <property type="entry name" value="MeTrc"/>
    <property type="match status" value="1"/>
</dbReference>
<dbReference type="PROSITE" id="PS50123">
    <property type="entry name" value="CHER"/>
    <property type="match status" value="1"/>
</dbReference>
<dbReference type="AlphaFoldDB" id="A0AA51UD73"/>